<dbReference type="InterPro" id="IPR015421">
    <property type="entry name" value="PyrdxlP-dep_Trfase_major"/>
</dbReference>
<dbReference type="OrthoDB" id="8556864at2"/>
<dbReference type="STRING" id="1188319.OYT1_02269"/>
<organism evidence="1 2">
    <name type="scientific">Ferriphaselus amnicola</name>
    <dbReference type="NCBI Taxonomy" id="1188319"/>
    <lineage>
        <taxon>Bacteria</taxon>
        <taxon>Pseudomonadati</taxon>
        <taxon>Pseudomonadota</taxon>
        <taxon>Betaproteobacteria</taxon>
        <taxon>Nitrosomonadales</taxon>
        <taxon>Gallionellaceae</taxon>
        <taxon>Ferriphaselus</taxon>
    </lineage>
</organism>
<dbReference type="EMBL" id="AP018738">
    <property type="protein sequence ID" value="BBE50614.1"/>
    <property type="molecule type" value="Genomic_DNA"/>
</dbReference>
<dbReference type="AlphaFoldDB" id="A0A2Z6GB03"/>
<proteinExistence type="predicted"/>
<dbReference type="KEGG" id="fam:OYT1_ch1054"/>
<dbReference type="RefSeq" id="WP_062627379.1">
    <property type="nucleotide sequence ID" value="NZ_AP018738.1"/>
</dbReference>
<dbReference type="Gene3D" id="3.40.640.10">
    <property type="entry name" value="Type I PLP-dependent aspartate aminotransferase-like (Major domain)"/>
    <property type="match status" value="1"/>
</dbReference>
<dbReference type="SUPFAM" id="SSF53383">
    <property type="entry name" value="PLP-dependent transferases"/>
    <property type="match status" value="1"/>
</dbReference>
<evidence type="ECO:0000313" key="1">
    <source>
        <dbReference type="EMBL" id="BBE50614.1"/>
    </source>
</evidence>
<dbReference type="InterPro" id="IPR015424">
    <property type="entry name" value="PyrdxlP-dep_Trfase"/>
</dbReference>
<accession>A0A2Z6GB03</accession>
<gene>
    <name evidence="1" type="ORF">OYT1_ch1054</name>
</gene>
<evidence type="ECO:0000313" key="2">
    <source>
        <dbReference type="Proteomes" id="UP000033070"/>
    </source>
</evidence>
<protein>
    <submittedName>
        <fullName evidence="1">Uncharacterized protein</fullName>
    </submittedName>
</protein>
<keyword evidence="2" id="KW-1185">Reference proteome</keyword>
<sequence length="473" mass="51420">MEVVLSRPLRTGNQSLLPLHEMLVAGGDERLRRDPNTELNRYGCPVLPDSGLIALGSSTASPISEPAYLASKLLHLRFQAGLRKESAELVYARESTLIRRELLSLCRLGDLSGLELQLAASGTDAHQAAARRVANSVGKPMHTLTVEEAETGSYVVAAMSSPANQVSTIALRLADGTPRSTSEIDADFARHAEQVIAAGRHLLLVLVDVSKTGLIAPSPTLAAELHQRWPQQCDVLVDACQFRFTPATLRCYLELDFMVAITGSKFIGGPSFSGALLIPETSAARLKATTAEPESPNFGLLLRWQAALEEFRAFSQLPRSSISQALSTFATAMESRLKSSPLCIALPVPQLERPFQVESDDWGHIQSIFPFSLRHPKSGAAFTLDETRLMYQLLQRDAGDQSPHARRRFLVGQPVTCGSRDDTSFGALRICASTRMIVDAAADTNHAGRIINTSLAAFDKVEYLAGSTRFDRN</sequence>
<reference evidence="1 2" key="1">
    <citation type="submission" date="2018-06" db="EMBL/GenBank/DDBJ databases">
        <title>OYT1 Genome Sequencing.</title>
        <authorList>
            <person name="Kato S."/>
            <person name="Itoh T."/>
            <person name="Ohkuma M."/>
        </authorList>
    </citation>
    <scope>NUCLEOTIDE SEQUENCE [LARGE SCALE GENOMIC DNA]</scope>
    <source>
        <strain evidence="1 2">OYT1</strain>
    </source>
</reference>
<dbReference type="Proteomes" id="UP000033070">
    <property type="component" value="Chromosome"/>
</dbReference>
<name>A0A2Z6GB03_9PROT</name>